<proteinExistence type="predicted"/>
<evidence type="ECO:0000313" key="2">
    <source>
        <dbReference type="Proteomes" id="UP000537126"/>
    </source>
</evidence>
<dbReference type="Proteomes" id="UP000537126">
    <property type="component" value="Unassembled WGS sequence"/>
</dbReference>
<sequence>MWQINAIVQAGDKRKRINTCFHEWLYDSHKQLLDFSHSLRGEQGGCCPRAGHIPQFVFFPDCLFYHKNKKAQAQGQWFNLF</sequence>
<evidence type="ECO:0000313" key="1">
    <source>
        <dbReference type="EMBL" id="NIK74562.1"/>
    </source>
</evidence>
<gene>
    <name evidence="1" type="ORF">FHS56_002087</name>
</gene>
<name>A0A846MTA9_9BACT</name>
<dbReference type="AlphaFoldDB" id="A0A846MTA9"/>
<accession>A0A846MTA9</accession>
<organism evidence="1 2">
    <name type="scientific">Thermonema lapsum</name>
    <dbReference type="NCBI Taxonomy" id="28195"/>
    <lineage>
        <taxon>Bacteria</taxon>
        <taxon>Pseudomonadati</taxon>
        <taxon>Bacteroidota</taxon>
        <taxon>Cytophagia</taxon>
        <taxon>Cytophagales</taxon>
        <taxon>Thermonemataceae</taxon>
        <taxon>Thermonema</taxon>
    </lineage>
</organism>
<comment type="caution">
    <text evidence="1">The sequence shown here is derived from an EMBL/GenBank/DDBJ whole genome shotgun (WGS) entry which is preliminary data.</text>
</comment>
<keyword evidence="2" id="KW-1185">Reference proteome</keyword>
<dbReference type="EMBL" id="JAASRN010000003">
    <property type="protein sequence ID" value="NIK74562.1"/>
    <property type="molecule type" value="Genomic_DNA"/>
</dbReference>
<protein>
    <submittedName>
        <fullName evidence="1">Uncharacterized protein</fullName>
    </submittedName>
</protein>
<reference evidence="1 2" key="1">
    <citation type="submission" date="2020-03" db="EMBL/GenBank/DDBJ databases">
        <title>Genomic Encyclopedia of Type Strains, Phase IV (KMG-IV): sequencing the most valuable type-strain genomes for metagenomic binning, comparative biology and taxonomic classification.</title>
        <authorList>
            <person name="Goeker M."/>
        </authorList>
    </citation>
    <scope>NUCLEOTIDE SEQUENCE [LARGE SCALE GENOMIC DNA]</scope>
    <source>
        <strain evidence="1 2">DSM 5718</strain>
    </source>
</reference>